<dbReference type="Proteomes" id="UP000429523">
    <property type="component" value="Unassembled WGS sequence"/>
</dbReference>
<dbReference type="Pfam" id="PF02902">
    <property type="entry name" value="Peptidase_C48"/>
    <property type="match status" value="1"/>
</dbReference>
<dbReference type="EMBL" id="QXGD01000065">
    <property type="protein sequence ID" value="KAE9255136.1"/>
    <property type="molecule type" value="Genomic_DNA"/>
</dbReference>
<evidence type="ECO:0000259" key="5">
    <source>
        <dbReference type="PROSITE" id="PS50600"/>
    </source>
</evidence>
<evidence type="ECO:0000313" key="6">
    <source>
        <dbReference type="EMBL" id="KAE8948018.1"/>
    </source>
</evidence>
<evidence type="ECO:0000313" key="11">
    <source>
        <dbReference type="EMBL" id="KAE9233567.1"/>
    </source>
</evidence>
<dbReference type="GO" id="GO:0008234">
    <property type="term" value="F:cysteine-type peptidase activity"/>
    <property type="evidence" value="ECO:0007669"/>
    <property type="project" value="InterPro"/>
</dbReference>
<dbReference type="OrthoDB" id="123872at2759"/>
<dbReference type="Proteomes" id="UP000437068">
    <property type="component" value="Unassembled WGS sequence"/>
</dbReference>
<name>A0A6A3ZBP4_9STRA</name>
<dbReference type="Proteomes" id="UP000440367">
    <property type="component" value="Unassembled WGS sequence"/>
</dbReference>
<dbReference type="InterPro" id="IPR003653">
    <property type="entry name" value="Peptidase_C48_C"/>
</dbReference>
<dbReference type="PROSITE" id="PS50600">
    <property type="entry name" value="ULP_PROTEASE"/>
    <property type="match status" value="1"/>
</dbReference>
<accession>A0A6A3ZBP4</accession>
<dbReference type="EMBL" id="QXGF01000063">
    <property type="protein sequence ID" value="KAE8948018.1"/>
    <property type="molecule type" value="Genomic_DNA"/>
</dbReference>
<evidence type="ECO:0000256" key="4">
    <source>
        <dbReference type="SAM" id="MobiDB-lite"/>
    </source>
</evidence>
<dbReference type="InterPro" id="IPR038765">
    <property type="entry name" value="Papain-like_cys_pep_sf"/>
</dbReference>
<comment type="caution">
    <text evidence="11">The sequence shown here is derived from an EMBL/GenBank/DDBJ whole genome shotgun (WGS) entry which is preliminary data.</text>
</comment>
<feature type="domain" description="Ubiquitin-like protease family profile" evidence="5">
    <location>
        <begin position="302"/>
        <end position="454"/>
    </location>
</feature>
<evidence type="ECO:0000313" key="13">
    <source>
        <dbReference type="EMBL" id="KAE9328457.1"/>
    </source>
</evidence>
<dbReference type="EMBL" id="QXFX01005595">
    <property type="protein sequence ID" value="KAE9060375.1"/>
    <property type="molecule type" value="Genomic_DNA"/>
</dbReference>
<feature type="compositionally biased region" description="Polar residues" evidence="4">
    <location>
        <begin position="22"/>
        <end position="37"/>
    </location>
</feature>
<evidence type="ECO:0000313" key="10">
    <source>
        <dbReference type="EMBL" id="KAE9153661.1"/>
    </source>
</evidence>
<dbReference type="EMBL" id="QXFW01000060">
    <property type="protein sequence ID" value="KAE9027440.1"/>
    <property type="molecule type" value="Genomic_DNA"/>
</dbReference>
<dbReference type="Proteomes" id="UP000433483">
    <property type="component" value="Unassembled WGS sequence"/>
</dbReference>
<evidence type="ECO:0000313" key="19">
    <source>
        <dbReference type="Proteomes" id="UP000441208"/>
    </source>
</evidence>
<evidence type="ECO:0000313" key="9">
    <source>
        <dbReference type="EMBL" id="KAE9136490.1"/>
    </source>
</evidence>
<keyword evidence="2" id="KW-0645">Protease</keyword>
<keyword evidence="3" id="KW-0378">Hydrolase</keyword>
<organism evidence="11 15">
    <name type="scientific">Phytophthora fragariae</name>
    <dbReference type="NCBI Taxonomy" id="53985"/>
    <lineage>
        <taxon>Eukaryota</taxon>
        <taxon>Sar</taxon>
        <taxon>Stramenopiles</taxon>
        <taxon>Oomycota</taxon>
        <taxon>Peronosporomycetes</taxon>
        <taxon>Peronosporales</taxon>
        <taxon>Peronosporaceae</taxon>
        <taxon>Phytophthora</taxon>
    </lineage>
</organism>
<dbReference type="SUPFAM" id="SSF54001">
    <property type="entry name" value="Cysteine proteinases"/>
    <property type="match status" value="1"/>
</dbReference>
<proteinExistence type="inferred from homology"/>
<dbReference type="EMBL" id="QXGB01000060">
    <property type="protein sequence ID" value="KAE9233567.1"/>
    <property type="molecule type" value="Genomic_DNA"/>
</dbReference>
<feature type="compositionally biased region" description="Acidic residues" evidence="4">
    <location>
        <begin position="63"/>
        <end position="88"/>
    </location>
</feature>
<sequence>MADESSATNLETNRTNRHTGDKQASLTTITKPTTSSAPGLKVAKAFTKKSKGKKKASRRGIVDDDDWGNLEDWSDSDENLSDDTDEAFEGARLSESVRSRGRPAIKRSQKSEQKSKRMKTSKEEAMRLVLGTLVPVKKLKAVRVTLAEACTVLSAMPVLGSLIQADAPQWKRTRFVILSKSRPTLLHVTEVYPLTYVKKCISGINTYRGSLSETMRSSNTFGVKITGVGTIKEEDILTMARWHSAFKILEGMADTILWVRSSKYDRISLGSPFNDTVEADIGAFANRLEELPLSLNLDTLFGAVPASELQWFRRNEWFQDPTFKIVLGYLKELGFHVLKLEVGIVNPMHSHISDVEPRRELISSSERFESKNQIVLMPMWIEAHWCAVVFNYLDWAIRIFDPMQSKNNYLALEKQVNEVVPTIARKFTMKRVTSPYQEDMNNCGLYCAIFFECQVRGVPMPDLRRTVLGYLRFRYLFKACAGDREWK</sequence>
<evidence type="ECO:0000313" key="8">
    <source>
        <dbReference type="EMBL" id="KAE9060375.1"/>
    </source>
</evidence>
<evidence type="ECO:0000313" key="16">
    <source>
        <dbReference type="Proteomes" id="UP000437068"/>
    </source>
</evidence>
<dbReference type="Proteomes" id="UP000488956">
    <property type="component" value="Unassembled WGS sequence"/>
</dbReference>
<evidence type="ECO:0000313" key="20">
    <source>
        <dbReference type="Proteomes" id="UP000460718"/>
    </source>
</evidence>
<dbReference type="EMBL" id="QXGE01000034">
    <property type="protein sequence ID" value="KAE9328457.1"/>
    <property type="molecule type" value="Genomic_DNA"/>
</dbReference>
<evidence type="ECO:0000313" key="15">
    <source>
        <dbReference type="Proteomes" id="UP000433483"/>
    </source>
</evidence>
<dbReference type="Proteomes" id="UP000441208">
    <property type="component" value="Unassembled WGS sequence"/>
</dbReference>
<evidence type="ECO:0000313" key="21">
    <source>
        <dbReference type="Proteomes" id="UP000488956"/>
    </source>
</evidence>
<feature type="compositionally biased region" description="Polar residues" evidence="4">
    <location>
        <begin position="1"/>
        <end position="13"/>
    </location>
</feature>
<feature type="compositionally biased region" description="Basic residues" evidence="4">
    <location>
        <begin position="99"/>
        <end position="108"/>
    </location>
</feature>
<evidence type="ECO:0000313" key="14">
    <source>
        <dbReference type="Proteomes" id="UP000429523"/>
    </source>
</evidence>
<dbReference type="Proteomes" id="UP000460718">
    <property type="component" value="Unassembled WGS sequence"/>
</dbReference>
<evidence type="ECO:0000313" key="7">
    <source>
        <dbReference type="EMBL" id="KAE9027440.1"/>
    </source>
</evidence>
<evidence type="ECO:0000256" key="1">
    <source>
        <dbReference type="ARBA" id="ARBA00005234"/>
    </source>
</evidence>
<dbReference type="Gene3D" id="3.40.395.10">
    <property type="entry name" value="Adenoviral Proteinase, Chain A"/>
    <property type="match status" value="1"/>
</dbReference>
<dbReference type="EMBL" id="QXGA01000062">
    <property type="protein sequence ID" value="KAE9153661.1"/>
    <property type="molecule type" value="Genomic_DNA"/>
</dbReference>
<feature type="compositionally biased region" description="Basic residues" evidence="4">
    <location>
        <begin position="46"/>
        <end position="58"/>
    </location>
</feature>
<gene>
    <name evidence="13" type="ORF">PF001_g1402</name>
    <name evidence="12" type="ORF">PF002_g2494</name>
    <name evidence="11" type="ORF">PF005_g2266</name>
    <name evidence="10" type="ORF">PF006_g2234</name>
    <name evidence="9" type="ORF">PF007_g2168</name>
    <name evidence="6" type="ORF">PF009_g2397</name>
    <name evidence="8" type="ORF">PF010_g30242</name>
    <name evidence="7" type="ORF">PF011_g2041</name>
</gene>
<evidence type="ECO:0000313" key="17">
    <source>
        <dbReference type="Proteomes" id="UP000440367"/>
    </source>
</evidence>
<evidence type="ECO:0000313" key="12">
    <source>
        <dbReference type="EMBL" id="KAE9255136.1"/>
    </source>
</evidence>
<evidence type="ECO:0000313" key="18">
    <source>
        <dbReference type="Proteomes" id="UP000440732"/>
    </source>
</evidence>
<reference evidence="14 15" key="1">
    <citation type="submission" date="2018-08" db="EMBL/GenBank/DDBJ databases">
        <title>Genomic investigation of the strawberry pathogen Phytophthora fragariae indicates pathogenicity is determined by transcriptional variation in three key races.</title>
        <authorList>
            <person name="Adams T.M."/>
            <person name="Armitage A.D."/>
            <person name="Sobczyk M.K."/>
            <person name="Bates H.J."/>
            <person name="Dunwell J.M."/>
            <person name="Nellist C.F."/>
            <person name="Harrison R.J."/>
        </authorList>
    </citation>
    <scope>NUCLEOTIDE SEQUENCE [LARGE SCALE GENOMIC DNA]</scope>
    <source>
        <strain evidence="13 16">A4</strain>
        <strain evidence="12 17">BC-1</strain>
        <strain evidence="11 15">NOV-27</strain>
        <strain evidence="10 18">NOV-5</strain>
        <strain evidence="9 19">NOV-71</strain>
        <strain evidence="6 14">NOV-9</strain>
        <strain evidence="8 21">ONT-3</strain>
        <strain evidence="7 20">SCRP245</strain>
    </source>
</reference>
<dbReference type="GO" id="GO:0006508">
    <property type="term" value="P:proteolysis"/>
    <property type="evidence" value="ECO:0007669"/>
    <property type="project" value="UniProtKB-KW"/>
</dbReference>
<feature type="compositionally biased region" description="Basic and acidic residues" evidence="4">
    <location>
        <begin position="109"/>
        <end position="122"/>
    </location>
</feature>
<dbReference type="AlphaFoldDB" id="A0A6A3ZBP4"/>
<protein>
    <recommendedName>
        <fullName evidence="5">Ubiquitin-like protease family profile domain-containing protein</fullName>
    </recommendedName>
</protein>
<evidence type="ECO:0000256" key="3">
    <source>
        <dbReference type="ARBA" id="ARBA00022801"/>
    </source>
</evidence>
<comment type="similarity">
    <text evidence="1">Belongs to the peptidase C48 family.</text>
</comment>
<dbReference type="Proteomes" id="UP000440732">
    <property type="component" value="Unassembled WGS sequence"/>
</dbReference>
<dbReference type="EMBL" id="QXFZ01000057">
    <property type="protein sequence ID" value="KAE9136490.1"/>
    <property type="molecule type" value="Genomic_DNA"/>
</dbReference>
<keyword evidence="15" id="KW-1185">Reference proteome</keyword>
<feature type="region of interest" description="Disordered" evidence="4">
    <location>
        <begin position="1"/>
        <end position="122"/>
    </location>
</feature>
<evidence type="ECO:0000256" key="2">
    <source>
        <dbReference type="ARBA" id="ARBA00022670"/>
    </source>
</evidence>